<proteinExistence type="predicted"/>
<reference evidence="1 2" key="1">
    <citation type="submission" date="2016-10" db="EMBL/GenBank/DDBJ databases">
        <authorList>
            <person name="de Groot N.N."/>
        </authorList>
    </citation>
    <scope>NUCLEOTIDE SEQUENCE [LARGE SCALE GENOMIC DNA]</scope>
    <source>
        <strain evidence="1 2">Nm22</strain>
    </source>
</reference>
<dbReference type="EMBL" id="FOCP01000004">
    <property type="protein sequence ID" value="SEM90428.1"/>
    <property type="molecule type" value="Genomic_DNA"/>
</dbReference>
<sequence>MYVSRYKATGIIDQMAIDQYADRLYLVLSGLSWPGFINLKTHGSLYQ</sequence>
<organism evidence="1 2">
    <name type="scientific">Nitrosomonas marina</name>
    <dbReference type="NCBI Taxonomy" id="917"/>
    <lineage>
        <taxon>Bacteria</taxon>
        <taxon>Pseudomonadati</taxon>
        <taxon>Pseudomonadota</taxon>
        <taxon>Betaproteobacteria</taxon>
        <taxon>Nitrosomonadales</taxon>
        <taxon>Nitrosomonadaceae</taxon>
        <taxon>Nitrosomonas</taxon>
    </lineage>
</organism>
<dbReference type="RefSeq" id="WP_177167664.1">
    <property type="nucleotide sequence ID" value="NZ_FOCP01000004.1"/>
</dbReference>
<gene>
    <name evidence="1" type="ORF">SAMN05216325_10424</name>
</gene>
<dbReference type="Proteomes" id="UP000199459">
    <property type="component" value="Unassembled WGS sequence"/>
</dbReference>
<accession>A0A1H8C839</accession>
<evidence type="ECO:0000313" key="1">
    <source>
        <dbReference type="EMBL" id="SEM90428.1"/>
    </source>
</evidence>
<dbReference type="AlphaFoldDB" id="A0A1H8C839"/>
<name>A0A1H8C839_9PROT</name>
<evidence type="ECO:0000313" key="2">
    <source>
        <dbReference type="Proteomes" id="UP000199459"/>
    </source>
</evidence>
<protein>
    <submittedName>
        <fullName evidence="1">Uncharacterized protein</fullName>
    </submittedName>
</protein>